<dbReference type="Proteomes" id="UP000320421">
    <property type="component" value="Chromosome"/>
</dbReference>
<gene>
    <name evidence="1" type="ORF">HG66A1_47820</name>
</gene>
<proteinExistence type="predicted"/>
<dbReference type="AlphaFoldDB" id="A0A517PUB6"/>
<accession>A0A517PUB6</accession>
<dbReference type="EMBL" id="CP036266">
    <property type="protein sequence ID" value="QDT22971.1"/>
    <property type="molecule type" value="Genomic_DNA"/>
</dbReference>
<sequence length="162" mass="18348">MAIIKPEDQGFQPPGGVNFSTEEFVPLNKLSNALCKIAAFLQNDIHVTQLVRFDDWWQHDGLHFRKAACDIHGLFALVQTPRSLLLSMPGDELVYVGIAPPDSSWYLRFYACWDDLDSELIGVFDLTLSVSIADRFRSSLVPEIGCKIREQDAAEYFKKIIL</sequence>
<dbReference type="OrthoDB" id="3078523at2"/>
<keyword evidence="2" id="KW-1185">Reference proteome</keyword>
<evidence type="ECO:0000313" key="2">
    <source>
        <dbReference type="Proteomes" id="UP000320421"/>
    </source>
</evidence>
<protein>
    <submittedName>
        <fullName evidence="1">Uncharacterized protein</fullName>
    </submittedName>
</protein>
<evidence type="ECO:0000313" key="1">
    <source>
        <dbReference type="EMBL" id="QDT22971.1"/>
    </source>
</evidence>
<name>A0A517PUB6_9PLAN</name>
<organism evidence="1 2">
    <name type="scientific">Gimesia chilikensis</name>
    <dbReference type="NCBI Taxonomy" id="2605989"/>
    <lineage>
        <taxon>Bacteria</taxon>
        <taxon>Pseudomonadati</taxon>
        <taxon>Planctomycetota</taxon>
        <taxon>Planctomycetia</taxon>
        <taxon>Planctomycetales</taxon>
        <taxon>Planctomycetaceae</taxon>
        <taxon>Gimesia</taxon>
    </lineage>
</organism>
<reference evidence="1 2" key="1">
    <citation type="submission" date="2019-02" db="EMBL/GenBank/DDBJ databases">
        <title>Deep-cultivation of Planctomycetes and their phenomic and genomic characterization uncovers novel biology.</title>
        <authorList>
            <person name="Wiegand S."/>
            <person name="Jogler M."/>
            <person name="Boedeker C."/>
            <person name="Pinto D."/>
            <person name="Vollmers J."/>
            <person name="Rivas-Marin E."/>
            <person name="Kohn T."/>
            <person name="Peeters S.H."/>
            <person name="Heuer A."/>
            <person name="Rast P."/>
            <person name="Oberbeckmann S."/>
            <person name="Bunk B."/>
            <person name="Jeske O."/>
            <person name="Meyerdierks A."/>
            <person name="Storesund J.E."/>
            <person name="Kallscheuer N."/>
            <person name="Luecker S."/>
            <person name="Lage O.M."/>
            <person name="Pohl T."/>
            <person name="Merkel B.J."/>
            <person name="Hornburger P."/>
            <person name="Mueller R.-W."/>
            <person name="Bruemmer F."/>
            <person name="Labrenz M."/>
            <person name="Spormann A.M."/>
            <person name="Op den Camp H."/>
            <person name="Overmann J."/>
            <person name="Amann R."/>
            <person name="Jetten M.S.M."/>
            <person name="Mascher T."/>
            <person name="Medema M.H."/>
            <person name="Devos D.P."/>
            <person name="Kaster A.-K."/>
            <person name="Ovreas L."/>
            <person name="Rohde M."/>
            <person name="Galperin M.Y."/>
            <person name="Jogler C."/>
        </authorList>
    </citation>
    <scope>NUCLEOTIDE SEQUENCE [LARGE SCALE GENOMIC DNA]</scope>
    <source>
        <strain evidence="1 2">HG66A1</strain>
    </source>
</reference>
<dbReference type="RefSeq" id="WP_145189683.1">
    <property type="nucleotide sequence ID" value="NZ_CP036266.1"/>
</dbReference>